<dbReference type="GO" id="GO:0030420">
    <property type="term" value="P:establishment of competence for transformation"/>
    <property type="evidence" value="ECO:0007669"/>
    <property type="project" value="UniProtKB-KW"/>
</dbReference>
<dbReference type="InterPro" id="IPR045584">
    <property type="entry name" value="Pilin-like"/>
</dbReference>
<dbReference type="OrthoDB" id="9943904at2"/>
<dbReference type="STRING" id="1423783.FC50_GL002222"/>
<dbReference type="NCBIfam" id="TIGR02532">
    <property type="entry name" value="IV_pilin_GFxxxE"/>
    <property type="match status" value="1"/>
</dbReference>
<dbReference type="EMBL" id="AZFJ01000062">
    <property type="protein sequence ID" value="KRL84375.1"/>
    <property type="molecule type" value="Genomic_DNA"/>
</dbReference>
<reference evidence="4 5" key="1">
    <citation type="journal article" date="2015" name="Genome Announc.">
        <title>Expanding the biotechnology potential of lactobacilli through comparative genomics of 213 strains and associated genera.</title>
        <authorList>
            <person name="Sun Z."/>
            <person name="Harris H.M."/>
            <person name="McCann A."/>
            <person name="Guo C."/>
            <person name="Argimon S."/>
            <person name="Zhang W."/>
            <person name="Yang X."/>
            <person name="Jeffery I.B."/>
            <person name="Cooney J.C."/>
            <person name="Kagawa T.F."/>
            <person name="Liu W."/>
            <person name="Song Y."/>
            <person name="Salvetti E."/>
            <person name="Wrobel A."/>
            <person name="Rasinkangas P."/>
            <person name="Parkhill J."/>
            <person name="Rea M.C."/>
            <person name="O'Sullivan O."/>
            <person name="Ritari J."/>
            <person name="Douillard F.P."/>
            <person name="Paul Ross R."/>
            <person name="Yang R."/>
            <person name="Briner A.E."/>
            <person name="Felis G.E."/>
            <person name="de Vos W.M."/>
            <person name="Barrangou R."/>
            <person name="Klaenhammer T.R."/>
            <person name="Caufield P.W."/>
            <person name="Cui Y."/>
            <person name="Zhang H."/>
            <person name="O'Toole P.W."/>
        </authorList>
    </citation>
    <scope>NUCLEOTIDE SEQUENCE [LARGE SCALE GENOMIC DNA]</scope>
    <source>
        <strain evidence="4 5">DSM 15945</strain>
    </source>
</reference>
<evidence type="ECO:0000256" key="1">
    <source>
        <dbReference type="ARBA" id="ARBA00004241"/>
    </source>
</evidence>
<feature type="transmembrane region" description="Helical" evidence="3">
    <location>
        <begin position="12"/>
        <end position="35"/>
    </location>
</feature>
<comment type="caution">
    <text evidence="4">The sequence shown here is derived from an EMBL/GenBank/DDBJ whole genome shotgun (WGS) entry which is preliminary data.</text>
</comment>
<dbReference type="PATRIC" id="fig|1423783.4.peg.2277"/>
<dbReference type="GO" id="GO:0009986">
    <property type="term" value="C:cell surface"/>
    <property type="evidence" value="ECO:0007669"/>
    <property type="project" value="UniProtKB-SubCell"/>
</dbReference>
<proteinExistence type="predicted"/>
<evidence type="ECO:0000256" key="2">
    <source>
        <dbReference type="ARBA" id="ARBA00023287"/>
    </source>
</evidence>
<dbReference type="InterPro" id="IPR012902">
    <property type="entry name" value="N_methyl_site"/>
</dbReference>
<dbReference type="Proteomes" id="UP000051922">
    <property type="component" value="Unassembled WGS sequence"/>
</dbReference>
<sequence>MQVKLKRQRKGFTLIEVLAALAVIVILTITLIATVKGQMDHAETKNVATIVRSVNAQLAVQTPDLENAGGLNSLGELRDQGLISAAQYTQLVDAGVKVAQTGTDVALKAPAGK</sequence>
<gene>
    <name evidence="4" type="ORF">FC50_GL002222</name>
</gene>
<evidence type="ECO:0008006" key="6">
    <source>
        <dbReference type="Google" id="ProtNLM"/>
    </source>
</evidence>
<keyword evidence="3" id="KW-1133">Transmembrane helix</keyword>
<keyword evidence="3" id="KW-0472">Membrane</keyword>
<keyword evidence="2" id="KW-0178">Competence</keyword>
<evidence type="ECO:0000313" key="4">
    <source>
        <dbReference type="EMBL" id="KRL84375.1"/>
    </source>
</evidence>
<comment type="subcellular location">
    <subcellularLocation>
        <location evidence="1">Cell surface</location>
    </subcellularLocation>
</comment>
<dbReference type="Pfam" id="PF07963">
    <property type="entry name" value="N_methyl"/>
    <property type="match status" value="1"/>
</dbReference>
<dbReference type="PROSITE" id="PS00409">
    <property type="entry name" value="PROKAR_NTER_METHYL"/>
    <property type="match status" value="1"/>
</dbReference>
<organism evidence="4 5">
    <name type="scientific">Lacticaseibacillus pantheris DSM 15945 = JCM 12539 = NBRC 106106</name>
    <dbReference type="NCBI Taxonomy" id="1423783"/>
    <lineage>
        <taxon>Bacteria</taxon>
        <taxon>Bacillati</taxon>
        <taxon>Bacillota</taxon>
        <taxon>Bacilli</taxon>
        <taxon>Lactobacillales</taxon>
        <taxon>Lactobacillaceae</taxon>
        <taxon>Lacticaseibacillus</taxon>
    </lineage>
</organism>
<keyword evidence="5" id="KW-1185">Reference proteome</keyword>
<accession>A0A0R1TSM7</accession>
<name>A0A0R1TSM7_9LACO</name>
<dbReference type="RefSeq" id="WP_056957155.1">
    <property type="nucleotide sequence ID" value="NZ_AZFJ01000062.1"/>
</dbReference>
<protein>
    <recommendedName>
        <fullName evidence="6">Prepilin-type N-terminal cleavage/methylation domain-containing protein</fullName>
    </recommendedName>
</protein>
<dbReference type="AlphaFoldDB" id="A0A0R1TSM7"/>
<dbReference type="SUPFAM" id="SSF54523">
    <property type="entry name" value="Pili subunits"/>
    <property type="match status" value="1"/>
</dbReference>
<keyword evidence="3" id="KW-0812">Transmembrane</keyword>
<evidence type="ECO:0000256" key="3">
    <source>
        <dbReference type="SAM" id="Phobius"/>
    </source>
</evidence>
<evidence type="ECO:0000313" key="5">
    <source>
        <dbReference type="Proteomes" id="UP000051922"/>
    </source>
</evidence>